<protein>
    <submittedName>
        <fullName evidence="1">Uncharacterized protein</fullName>
    </submittedName>
</protein>
<reference evidence="2" key="1">
    <citation type="submission" date="2016-06" db="EMBL/GenBank/DDBJ databases">
        <title>Parallel loss of symbiosis genes in relatives of nitrogen-fixing non-legume Parasponia.</title>
        <authorList>
            <person name="Van Velzen R."/>
            <person name="Holmer R."/>
            <person name="Bu F."/>
            <person name="Rutten L."/>
            <person name="Van Zeijl A."/>
            <person name="Liu W."/>
            <person name="Santuari L."/>
            <person name="Cao Q."/>
            <person name="Sharma T."/>
            <person name="Shen D."/>
            <person name="Roswanjaya Y."/>
            <person name="Wardhani T."/>
            <person name="Kalhor M.S."/>
            <person name="Jansen J."/>
            <person name="Van den Hoogen J."/>
            <person name="Gungor B."/>
            <person name="Hartog M."/>
            <person name="Hontelez J."/>
            <person name="Verver J."/>
            <person name="Yang W.-C."/>
            <person name="Schijlen E."/>
            <person name="Repin R."/>
            <person name="Schilthuizen M."/>
            <person name="Schranz E."/>
            <person name="Heidstra R."/>
            <person name="Miyata K."/>
            <person name="Fedorova E."/>
            <person name="Kohlen W."/>
            <person name="Bisseling T."/>
            <person name="Smit S."/>
            <person name="Geurts R."/>
        </authorList>
    </citation>
    <scope>NUCLEOTIDE SEQUENCE [LARGE SCALE GENOMIC DNA]</scope>
    <source>
        <strain evidence="2">cv. RG33-2</strain>
    </source>
</reference>
<evidence type="ECO:0000313" key="2">
    <source>
        <dbReference type="Proteomes" id="UP000237000"/>
    </source>
</evidence>
<accession>A0A2P5AT59</accession>
<evidence type="ECO:0000313" key="1">
    <source>
        <dbReference type="EMBL" id="PON39726.1"/>
    </source>
</evidence>
<comment type="caution">
    <text evidence="1">The sequence shown here is derived from an EMBL/GenBank/DDBJ whole genome shotgun (WGS) entry which is preliminary data.</text>
</comment>
<name>A0A2P5AT59_TREOI</name>
<feature type="non-terminal residue" evidence="1">
    <location>
        <position position="1"/>
    </location>
</feature>
<dbReference type="EMBL" id="JXTC01000708">
    <property type="protein sequence ID" value="PON39726.1"/>
    <property type="molecule type" value="Genomic_DNA"/>
</dbReference>
<organism evidence="1 2">
    <name type="scientific">Trema orientale</name>
    <name type="common">Charcoal tree</name>
    <name type="synonym">Celtis orientalis</name>
    <dbReference type="NCBI Taxonomy" id="63057"/>
    <lineage>
        <taxon>Eukaryota</taxon>
        <taxon>Viridiplantae</taxon>
        <taxon>Streptophyta</taxon>
        <taxon>Embryophyta</taxon>
        <taxon>Tracheophyta</taxon>
        <taxon>Spermatophyta</taxon>
        <taxon>Magnoliopsida</taxon>
        <taxon>eudicotyledons</taxon>
        <taxon>Gunneridae</taxon>
        <taxon>Pentapetalae</taxon>
        <taxon>rosids</taxon>
        <taxon>fabids</taxon>
        <taxon>Rosales</taxon>
        <taxon>Cannabaceae</taxon>
        <taxon>Trema</taxon>
    </lineage>
</organism>
<gene>
    <name evidence="1" type="ORF">TorRG33x02_341790</name>
</gene>
<dbReference type="InParanoid" id="A0A2P5AT59"/>
<keyword evidence="2" id="KW-1185">Reference proteome</keyword>
<dbReference type="AlphaFoldDB" id="A0A2P5AT59"/>
<dbReference type="Proteomes" id="UP000237000">
    <property type="component" value="Unassembled WGS sequence"/>
</dbReference>
<proteinExistence type="predicted"/>
<sequence length="83" mass="9592">TKLHIEIKSSAPWWGLVNLSSVLNGQIYKNQDAHDVVLDREESGPRGINHRPIKSFMQVSTIRISSTPCEFFTIIIKWRDKEQ</sequence>